<dbReference type="RefSeq" id="WP_045993193.1">
    <property type="nucleotide sequence ID" value="NZ_CP098827.1"/>
</dbReference>
<name>A0AAU7KMC9_9GAMM</name>
<feature type="region of interest" description="Disordered" evidence="1">
    <location>
        <begin position="42"/>
        <end position="66"/>
    </location>
</feature>
<organism evidence="3">
    <name type="scientific">Halomonas sp. RT37</name>
    <dbReference type="NCBI Taxonomy" id="2950872"/>
    <lineage>
        <taxon>Bacteria</taxon>
        <taxon>Pseudomonadati</taxon>
        <taxon>Pseudomonadota</taxon>
        <taxon>Gammaproteobacteria</taxon>
        <taxon>Oceanospirillales</taxon>
        <taxon>Halomonadaceae</taxon>
        <taxon>Halomonas</taxon>
    </lineage>
</organism>
<feature type="transmembrane region" description="Helical" evidence="2">
    <location>
        <begin position="6"/>
        <end position="30"/>
    </location>
</feature>
<reference evidence="3" key="1">
    <citation type="submission" date="2022-06" db="EMBL/GenBank/DDBJ databases">
        <title>A novel DMS-producing enzyme.</title>
        <authorList>
            <person name="Zhang Y."/>
        </authorList>
    </citation>
    <scope>NUCLEOTIDE SEQUENCE</scope>
    <source>
        <strain evidence="3">RT37</strain>
    </source>
</reference>
<sequence length="66" mass="7243">MDINSHVLLLFANAFLTTALSVVIVGVILLREYRPTIRRLKDEAAASSSADTTNHNKTSSDLRDLS</sequence>
<dbReference type="AlphaFoldDB" id="A0AAU7KMC9"/>
<keyword evidence="2" id="KW-0472">Membrane</keyword>
<gene>
    <name evidence="3" type="ORF">NFG58_08080</name>
</gene>
<evidence type="ECO:0008006" key="4">
    <source>
        <dbReference type="Google" id="ProtNLM"/>
    </source>
</evidence>
<dbReference type="EMBL" id="CP098827">
    <property type="protein sequence ID" value="XBO72645.1"/>
    <property type="molecule type" value="Genomic_DNA"/>
</dbReference>
<proteinExistence type="predicted"/>
<protein>
    <recommendedName>
        <fullName evidence="4">DUF2897 family protein</fullName>
    </recommendedName>
</protein>
<evidence type="ECO:0000256" key="1">
    <source>
        <dbReference type="SAM" id="MobiDB-lite"/>
    </source>
</evidence>
<accession>A0AAU7KMC9</accession>
<keyword evidence="2" id="KW-0812">Transmembrane</keyword>
<evidence type="ECO:0000256" key="2">
    <source>
        <dbReference type="SAM" id="Phobius"/>
    </source>
</evidence>
<evidence type="ECO:0000313" key="3">
    <source>
        <dbReference type="EMBL" id="XBO72645.1"/>
    </source>
</evidence>
<keyword evidence="2" id="KW-1133">Transmembrane helix</keyword>